<dbReference type="PROSITE" id="PS50977">
    <property type="entry name" value="HTH_TETR_2"/>
    <property type="match status" value="1"/>
</dbReference>
<dbReference type="EMBL" id="CP009517">
    <property type="protein sequence ID" value="AKB81715.1"/>
    <property type="molecule type" value="Genomic_DNA"/>
</dbReference>
<feature type="domain" description="HTH tetR-type" evidence="5">
    <location>
        <begin position="43"/>
        <end position="103"/>
    </location>
</feature>
<dbReference type="STRING" id="1434107.MSBR3_1137"/>
<dbReference type="InterPro" id="IPR011075">
    <property type="entry name" value="TetR_C"/>
</dbReference>
<keyword evidence="7" id="KW-1185">Reference proteome</keyword>
<keyword evidence="3" id="KW-0804">Transcription</keyword>
<accession>A0A0E3WWI1</accession>
<evidence type="ECO:0000256" key="4">
    <source>
        <dbReference type="PROSITE-ProRule" id="PRU00335"/>
    </source>
</evidence>
<dbReference type="GO" id="GO:0003677">
    <property type="term" value="F:DNA binding"/>
    <property type="evidence" value="ECO:0007669"/>
    <property type="project" value="UniProtKB-UniRule"/>
</dbReference>
<evidence type="ECO:0000256" key="2">
    <source>
        <dbReference type="ARBA" id="ARBA00023125"/>
    </source>
</evidence>
<organism evidence="6 7">
    <name type="scientific">Methanosarcina barkeri 3</name>
    <dbReference type="NCBI Taxonomy" id="1434107"/>
    <lineage>
        <taxon>Archaea</taxon>
        <taxon>Methanobacteriati</taxon>
        <taxon>Methanobacteriota</taxon>
        <taxon>Stenosarchaea group</taxon>
        <taxon>Methanomicrobia</taxon>
        <taxon>Methanosarcinales</taxon>
        <taxon>Methanosarcinaceae</taxon>
        <taxon>Methanosarcina</taxon>
    </lineage>
</organism>
<evidence type="ECO:0000313" key="6">
    <source>
        <dbReference type="EMBL" id="AKB81715.1"/>
    </source>
</evidence>
<evidence type="ECO:0000256" key="1">
    <source>
        <dbReference type="ARBA" id="ARBA00023015"/>
    </source>
</evidence>
<evidence type="ECO:0000313" key="7">
    <source>
        <dbReference type="Proteomes" id="UP000033066"/>
    </source>
</evidence>
<keyword evidence="2 4" id="KW-0238">DNA-binding</keyword>
<dbReference type="Pfam" id="PF16859">
    <property type="entry name" value="TetR_C_11"/>
    <property type="match status" value="1"/>
</dbReference>
<protein>
    <submittedName>
        <fullName evidence="6">Transcriptional regulator, TetR family</fullName>
    </submittedName>
</protein>
<dbReference type="Pfam" id="PF00440">
    <property type="entry name" value="TetR_N"/>
    <property type="match status" value="1"/>
</dbReference>
<dbReference type="InterPro" id="IPR001647">
    <property type="entry name" value="HTH_TetR"/>
</dbReference>
<dbReference type="Gene3D" id="1.10.10.60">
    <property type="entry name" value="Homeodomain-like"/>
    <property type="match status" value="1"/>
</dbReference>
<sequence length="230" mass="26553">MQYYHKTFLRKILVSMDNNDHHLQSYQSESDKNSCKGTRRRGKVLEDAILEAAWKELCDVGYNHLTIEGVAARAKTNKAVVYRRWANKPALILSVLRKFVLPLYPKEVPNTGDLRNDVFFFLHGIAKPLQIIGAETIHRLMVDLGKDKLFSIPQIMNLKKEDKLTAAMITILKNAEMRGEVKLEKISLRIISLPLDLLRYELLTTHEPVSDKIIHEIVDDIFMPLIRHNQ</sequence>
<gene>
    <name evidence="6" type="ORF">MSBR3_1137</name>
</gene>
<feature type="DNA-binding region" description="H-T-H motif" evidence="4">
    <location>
        <begin position="66"/>
        <end position="85"/>
    </location>
</feature>
<dbReference type="SUPFAM" id="SSF46689">
    <property type="entry name" value="Homeodomain-like"/>
    <property type="match status" value="1"/>
</dbReference>
<evidence type="ECO:0000256" key="3">
    <source>
        <dbReference type="ARBA" id="ARBA00023163"/>
    </source>
</evidence>
<name>A0A0E3WWI1_METBA</name>
<dbReference type="Gene3D" id="1.10.357.10">
    <property type="entry name" value="Tetracycline Repressor, domain 2"/>
    <property type="match status" value="1"/>
</dbReference>
<dbReference type="HOGENOM" id="CLU_069356_25_3_2"/>
<reference evidence="6" key="1">
    <citation type="submission" date="2014-07" db="EMBL/GenBank/DDBJ databases">
        <title>Methanogenic archaea and the global carbon cycle.</title>
        <authorList>
            <person name="Henriksen J.R."/>
            <person name="Luke J."/>
            <person name="Reinhart S."/>
            <person name="Benedict M.N."/>
            <person name="Youngblut N.D."/>
            <person name="Metcalf M.E."/>
            <person name="Whitaker R.J."/>
            <person name="Metcalf W.W."/>
        </authorList>
    </citation>
    <scope>NUCLEOTIDE SEQUENCE [LARGE SCALE GENOMIC DNA]</scope>
    <source>
        <strain evidence="6">3</strain>
    </source>
</reference>
<dbReference type="Proteomes" id="UP000033066">
    <property type="component" value="Chromosome"/>
</dbReference>
<keyword evidence="1" id="KW-0805">Transcription regulation</keyword>
<dbReference type="PATRIC" id="fig|1434107.4.peg.1498"/>
<evidence type="ECO:0000259" key="5">
    <source>
        <dbReference type="PROSITE" id="PS50977"/>
    </source>
</evidence>
<dbReference type="KEGG" id="mbak:MSBR3_1137"/>
<dbReference type="InterPro" id="IPR009057">
    <property type="entry name" value="Homeodomain-like_sf"/>
</dbReference>
<proteinExistence type="predicted"/>
<dbReference type="AlphaFoldDB" id="A0A0E3WWI1"/>